<dbReference type="AlphaFoldDB" id="A0A0V8HNL8"/>
<comment type="pathway">
    <text evidence="3">Quinol/quinone metabolism; menaquinone biosynthesis.</text>
</comment>
<dbReference type="RefSeq" id="WP_058298024.1">
    <property type="nucleotide sequence ID" value="NZ_FMAU01000001.1"/>
</dbReference>
<proteinExistence type="inferred from homology"/>
<dbReference type="InterPro" id="IPR022485">
    <property type="entry name" value="SHCHC_synthase_MenH"/>
</dbReference>
<evidence type="ECO:0000259" key="4">
    <source>
        <dbReference type="Pfam" id="PF00561"/>
    </source>
</evidence>
<comment type="subunit">
    <text evidence="3">Monomer.</text>
</comment>
<dbReference type="Pfam" id="PF00561">
    <property type="entry name" value="Abhydrolase_1"/>
    <property type="match status" value="1"/>
</dbReference>
<dbReference type="HAMAP" id="MF_01660">
    <property type="entry name" value="MenH"/>
    <property type="match status" value="1"/>
</dbReference>
<sequence>MILRVNEIDYFVDVKGEGFPVVFLHGFTGDTRTWSEVTDMLKGMCQCISIDIIGHGKTDSPLDADRYSMDAASEDIKAILDELHIKKAAFVGYSMGGRLALHYSNLYSDTVSVLILESASPGLKTEEERRERRERDYALADRIMGEGLQSFVEFWEGIPLFSTQKKLPQEVKERIRVQRLQQSPVGLSNSLKWMGTGAQPSWWDSLENLPFPVILLVGELDRKFTAIADEMKMSIPYTEIIPFFDTGHAIHVEDPRKFGTIVKEVLFNYIKEDF</sequence>
<dbReference type="InterPro" id="IPR000073">
    <property type="entry name" value="AB_hydrolase_1"/>
</dbReference>
<evidence type="ECO:0000313" key="6">
    <source>
        <dbReference type="Proteomes" id="UP000181997"/>
    </source>
</evidence>
<dbReference type="OrthoDB" id="9808398at2"/>
<dbReference type="GO" id="GO:0070205">
    <property type="term" value="F:2-succinyl-6-hydroxy-2,4-cyclohexadiene-1-carboxylate synthase activity"/>
    <property type="evidence" value="ECO:0007669"/>
    <property type="project" value="UniProtKB-UniRule"/>
</dbReference>
<keyword evidence="2 3" id="KW-0456">Lyase</keyword>
<dbReference type="EC" id="4.2.99.20" evidence="3"/>
<evidence type="ECO:0000256" key="3">
    <source>
        <dbReference type="HAMAP-Rule" id="MF_01660"/>
    </source>
</evidence>
<accession>A0A0V8HNL8</accession>
<dbReference type="NCBIfam" id="TIGR03695">
    <property type="entry name" value="menH_SHCHC"/>
    <property type="match status" value="1"/>
</dbReference>
<dbReference type="InterPro" id="IPR029058">
    <property type="entry name" value="AB_hydrolase_fold"/>
</dbReference>
<evidence type="ECO:0000256" key="1">
    <source>
        <dbReference type="ARBA" id="ARBA00022428"/>
    </source>
</evidence>
<dbReference type="EMBL" id="FMAU01000001">
    <property type="protein sequence ID" value="SCB94503.1"/>
    <property type="molecule type" value="Genomic_DNA"/>
</dbReference>
<evidence type="ECO:0000313" key="5">
    <source>
        <dbReference type="EMBL" id="SCB94503.1"/>
    </source>
</evidence>
<comment type="similarity">
    <text evidence="3">Belongs to the AB hydrolase superfamily. MenH family.</text>
</comment>
<dbReference type="UniPathway" id="UPA00079"/>
<dbReference type="Proteomes" id="UP000181997">
    <property type="component" value="Unassembled WGS sequence"/>
</dbReference>
<comment type="pathway">
    <text evidence="3">Quinol/quinone metabolism; 1,4-dihydroxy-2-naphthoate biosynthesis; 1,4-dihydroxy-2-naphthoate from chorismate: step 3/7.</text>
</comment>
<evidence type="ECO:0000256" key="2">
    <source>
        <dbReference type="ARBA" id="ARBA00023239"/>
    </source>
</evidence>
<comment type="function">
    <text evidence="3">Catalyzes a proton abstraction reaction that results in 2,5-elimination of pyruvate from 2-succinyl-5-enolpyruvyl-6-hydroxy-3-cyclohexene-1-carboxylate (SEPHCHC) and the formation of 2-succinyl-6-hydroxy-2,4-cyclohexadiene-1-carboxylate (SHCHC).</text>
</comment>
<dbReference type="GO" id="GO:0009234">
    <property type="term" value="P:menaquinone biosynthetic process"/>
    <property type="evidence" value="ECO:0007669"/>
    <property type="project" value="UniProtKB-UniRule"/>
</dbReference>
<keyword evidence="1 3" id="KW-0474">Menaquinone biosynthesis</keyword>
<name>A0A0V8HNL8_9BACI</name>
<dbReference type="UniPathway" id="UPA01057">
    <property type="reaction ID" value="UER00900"/>
</dbReference>
<gene>
    <name evidence="3" type="primary">menH</name>
    <name evidence="5" type="ORF">GA0061094_1577</name>
</gene>
<organism evidence="5 6">
    <name type="scientific">[Bacillus] enclensis</name>
    <dbReference type="NCBI Taxonomy" id="1402860"/>
    <lineage>
        <taxon>Bacteria</taxon>
        <taxon>Bacillati</taxon>
        <taxon>Bacillota</taxon>
        <taxon>Bacilli</taxon>
        <taxon>Bacillales</taxon>
        <taxon>Bacillaceae</taxon>
        <taxon>Rossellomorea</taxon>
    </lineage>
</organism>
<reference evidence="6" key="1">
    <citation type="submission" date="2016-08" db="EMBL/GenBank/DDBJ databases">
        <authorList>
            <person name="Varghese N."/>
            <person name="Submissions Spin"/>
        </authorList>
    </citation>
    <scope>NUCLEOTIDE SEQUENCE [LARGE SCALE GENOMIC DNA]</scope>
    <source>
        <strain evidence="6">SGD-1123</strain>
    </source>
</reference>
<comment type="catalytic activity">
    <reaction evidence="3">
        <text>5-enolpyruvoyl-6-hydroxy-2-succinyl-cyclohex-3-ene-1-carboxylate = (1R,6R)-6-hydroxy-2-succinyl-cyclohexa-2,4-diene-1-carboxylate + pyruvate</text>
        <dbReference type="Rhea" id="RHEA:25597"/>
        <dbReference type="ChEBI" id="CHEBI:15361"/>
        <dbReference type="ChEBI" id="CHEBI:58689"/>
        <dbReference type="ChEBI" id="CHEBI:58818"/>
        <dbReference type="EC" id="4.2.99.20"/>
    </reaction>
</comment>
<dbReference type="Gene3D" id="3.40.50.1820">
    <property type="entry name" value="alpha/beta hydrolase"/>
    <property type="match status" value="1"/>
</dbReference>
<feature type="domain" description="AB hydrolase-1" evidence="4">
    <location>
        <begin position="20"/>
        <end position="255"/>
    </location>
</feature>
<keyword evidence="6" id="KW-1185">Reference proteome</keyword>
<dbReference type="SUPFAM" id="SSF53474">
    <property type="entry name" value="alpha/beta-Hydrolases"/>
    <property type="match status" value="1"/>
</dbReference>
<dbReference type="PANTHER" id="PTHR42916">
    <property type="entry name" value="2-SUCCINYL-5-ENOLPYRUVYL-6-HYDROXY-3-CYCLOHEXENE-1-CARBOXYLATE SYNTHASE"/>
    <property type="match status" value="1"/>
</dbReference>
<dbReference type="PANTHER" id="PTHR42916:SF1">
    <property type="entry name" value="PROTEIN PHYLLO, CHLOROPLASTIC"/>
    <property type="match status" value="1"/>
</dbReference>
<protein>
    <recommendedName>
        <fullName evidence="3">Putative 2-succinyl-6-hydroxy-2,4-cyclohexadiene-1-carboxylate synthase</fullName>
        <shortName evidence="3">SHCHC synthase</shortName>
        <ecNumber evidence="3">4.2.99.20</ecNumber>
    </recommendedName>
</protein>